<evidence type="ECO:0000313" key="2">
    <source>
        <dbReference type="EMBL" id="KAK4466851.1"/>
    </source>
</evidence>
<gene>
    <name evidence="2" type="ORF">QBC42DRAFT_41749</name>
</gene>
<evidence type="ECO:0000256" key="1">
    <source>
        <dbReference type="SAM" id="MobiDB-lite"/>
    </source>
</evidence>
<organism evidence="2 3">
    <name type="scientific">Cladorrhinum samala</name>
    <dbReference type="NCBI Taxonomy" id="585594"/>
    <lineage>
        <taxon>Eukaryota</taxon>
        <taxon>Fungi</taxon>
        <taxon>Dikarya</taxon>
        <taxon>Ascomycota</taxon>
        <taxon>Pezizomycotina</taxon>
        <taxon>Sordariomycetes</taxon>
        <taxon>Sordariomycetidae</taxon>
        <taxon>Sordariales</taxon>
        <taxon>Podosporaceae</taxon>
        <taxon>Cladorrhinum</taxon>
    </lineage>
</organism>
<keyword evidence="3" id="KW-1185">Reference proteome</keyword>
<reference evidence="2" key="2">
    <citation type="submission" date="2023-06" db="EMBL/GenBank/DDBJ databases">
        <authorList>
            <consortium name="Lawrence Berkeley National Laboratory"/>
            <person name="Mondo S.J."/>
            <person name="Hensen N."/>
            <person name="Bonometti L."/>
            <person name="Westerberg I."/>
            <person name="Brannstrom I.O."/>
            <person name="Guillou S."/>
            <person name="Cros-Aarteil S."/>
            <person name="Calhoun S."/>
            <person name="Haridas S."/>
            <person name="Kuo A."/>
            <person name="Pangilinan J."/>
            <person name="Riley R."/>
            <person name="Labutti K."/>
            <person name="Andreopoulos B."/>
            <person name="Lipzen A."/>
            <person name="Chen C."/>
            <person name="Yanf M."/>
            <person name="Daum C."/>
            <person name="Ng V."/>
            <person name="Clum A."/>
            <person name="Steindorff A."/>
            <person name="Ohm R."/>
            <person name="Martin F."/>
            <person name="Silar P."/>
            <person name="Natvig D."/>
            <person name="Lalanne C."/>
            <person name="Gautier V."/>
            <person name="Ament-Velasquez S.L."/>
            <person name="Kruys A."/>
            <person name="Hutchinson M.I."/>
            <person name="Powell A.J."/>
            <person name="Barry K."/>
            <person name="Miller A.N."/>
            <person name="Grigoriev I.V."/>
            <person name="Debuchy R."/>
            <person name="Gladieux P."/>
            <person name="Thoren M.H."/>
            <person name="Johannesson H."/>
        </authorList>
    </citation>
    <scope>NUCLEOTIDE SEQUENCE</scope>
    <source>
        <strain evidence="2">PSN324</strain>
    </source>
</reference>
<name>A0AAV9I7J3_9PEZI</name>
<accession>A0AAV9I7J3</accession>
<dbReference type="Proteomes" id="UP001321749">
    <property type="component" value="Unassembled WGS sequence"/>
</dbReference>
<reference evidence="2" key="1">
    <citation type="journal article" date="2023" name="Mol. Phylogenet. Evol.">
        <title>Genome-scale phylogeny and comparative genomics of the fungal order Sordariales.</title>
        <authorList>
            <person name="Hensen N."/>
            <person name="Bonometti L."/>
            <person name="Westerberg I."/>
            <person name="Brannstrom I.O."/>
            <person name="Guillou S."/>
            <person name="Cros-Aarteil S."/>
            <person name="Calhoun S."/>
            <person name="Haridas S."/>
            <person name="Kuo A."/>
            <person name="Mondo S."/>
            <person name="Pangilinan J."/>
            <person name="Riley R."/>
            <person name="LaButti K."/>
            <person name="Andreopoulos B."/>
            <person name="Lipzen A."/>
            <person name="Chen C."/>
            <person name="Yan M."/>
            <person name="Daum C."/>
            <person name="Ng V."/>
            <person name="Clum A."/>
            <person name="Steindorff A."/>
            <person name="Ohm R.A."/>
            <person name="Martin F."/>
            <person name="Silar P."/>
            <person name="Natvig D.O."/>
            <person name="Lalanne C."/>
            <person name="Gautier V."/>
            <person name="Ament-Velasquez S.L."/>
            <person name="Kruys A."/>
            <person name="Hutchinson M.I."/>
            <person name="Powell A.J."/>
            <person name="Barry K."/>
            <person name="Miller A.N."/>
            <person name="Grigoriev I.V."/>
            <person name="Debuchy R."/>
            <person name="Gladieux P."/>
            <person name="Hiltunen Thoren M."/>
            <person name="Johannesson H."/>
        </authorList>
    </citation>
    <scope>NUCLEOTIDE SEQUENCE</scope>
    <source>
        <strain evidence="2">PSN324</strain>
    </source>
</reference>
<sequence length="91" mass="9748">MSGRFDLNFSPSVAPTPEHGPLDYTHSLFPSRGGAGMMPRTIPMPGVLCRKCAERGVEVWVIPGRACGYCRTPALDEDSLEPLLGSDDDAA</sequence>
<evidence type="ECO:0000313" key="3">
    <source>
        <dbReference type="Proteomes" id="UP001321749"/>
    </source>
</evidence>
<proteinExistence type="predicted"/>
<comment type="caution">
    <text evidence="2">The sequence shown here is derived from an EMBL/GenBank/DDBJ whole genome shotgun (WGS) entry which is preliminary data.</text>
</comment>
<feature type="region of interest" description="Disordered" evidence="1">
    <location>
        <begin position="1"/>
        <end position="27"/>
    </location>
</feature>
<dbReference type="EMBL" id="MU864929">
    <property type="protein sequence ID" value="KAK4466851.1"/>
    <property type="molecule type" value="Genomic_DNA"/>
</dbReference>
<protein>
    <submittedName>
        <fullName evidence="2">Uncharacterized protein</fullName>
    </submittedName>
</protein>
<dbReference type="AlphaFoldDB" id="A0AAV9I7J3"/>